<gene>
    <name evidence="2" type="ORF">TM35_000133240</name>
</gene>
<comment type="caution">
    <text evidence="2">The sequence shown here is derived from an EMBL/GenBank/DDBJ whole genome shotgun (WGS) entry which is preliminary data.</text>
</comment>
<dbReference type="RefSeq" id="XP_028883386.1">
    <property type="nucleotide sequence ID" value="XM_029025540.1"/>
</dbReference>
<keyword evidence="1" id="KW-0812">Transmembrane</keyword>
<accession>A0A1X0NYT9</accession>
<dbReference type="AlphaFoldDB" id="A0A1X0NYT9"/>
<keyword evidence="1" id="KW-0472">Membrane</keyword>
<evidence type="ECO:0000256" key="1">
    <source>
        <dbReference type="SAM" id="Phobius"/>
    </source>
</evidence>
<evidence type="ECO:0000313" key="2">
    <source>
        <dbReference type="EMBL" id="ORC89320.1"/>
    </source>
</evidence>
<name>A0A1X0NYT9_9TRYP</name>
<sequence>MERSTECCVYHGIHLVNTEDWLGNGRVEYRVPYASLLELPRLYPIMVCHHSLYLLLTVLFDWFCNYFLAADLEYCVWQILSLALIATLRRRLFCAVGILPFVSVWVWCGGVFAWGMR</sequence>
<dbReference type="EMBL" id="NBCO01000013">
    <property type="protein sequence ID" value="ORC89320.1"/>
    <property type="molecule type" value="Genomic_DNA"/>
</dbReference>
<dbReference type="VEuPathDB" id="TriTrypDB:TM35_000133240"/>
<keyword evidence="1" id="KW-1133">Transmembrane helix</keyword>
<dbReference type="Proteomes" id="UP000192257">
    <property type="component" value="Unassembled WGS sequence"/>
</dbReference>
<protein>
    <submittedName>
        <fullName evidence="2">Uncharacterized protein</fullName>
    </submittedName>
</protein>
<reference evidence="2 3" key="1">
    <citation type="submission" date="2017-03" db="EMBL/GenBank/DDBJ databases">
        <title>An alternative strategy for trypanosome survival in the mammalian bloodstream revealed through genome and transcriptome analysis of the ubiquitous bovine parasite Trypanosoma (Megatrypanum) theileri.</title>
        <authorList>
            <person name="Kelly S."/>
            <person name="Ivens A."/>
            <person name="Mott A."/>
            <person name="O'Neill E."/>
            <person name="Emms D."/>
            <person name="Macleod O."/>
            <person name="Voorheis P."/>
            <person name="Matthews J."/>
            <person name="Matthews K."/>
            <person name="Carrington M."/>
        </authorList>
    </citation>
    <scope>NUCLEOTIDE SEQUENCE [LARGE SCALE GENOMIC DNA]</scope>
    <source>
        <strain evidence="2">Edinburgh</strain>
    </source>
</reference>
<dbReference type="GeneID" id="39985320"/>
<proteinExistence type="predicted"/>
<keyword evidence="3" id="KW-1185">Reference proteome</keyword>
<organism evidence="2 3">
    <name type="scientific">Trypanosoma theileri</name>
    <dbReference type="NCBI Taxonomy" id="67003"/>
    <lineage>
        <taxon>Eukaryota</taxon>
        <taxon>Discoba</taxon>
        <taxon>Euglenozoa</taxon>
        <taxon>Kinetoplastea</taxon>
        <taxon>Metakinetoplastina</taxon>
        <taxon>Trypanosomatida</taxon>
        <taxon>Trypanosomatidae</taxon>
        <taxon>Trypanosoma</taxon>
    </lineage>
</organism>
<evidence type="ECO:0000313" key="3">
    <source>
        <dbReference type="Proteomes" id="UP000192257"/>
    </source>
</evidence>
<feature type="transmembrane region" description="Helical" evidence="1">
    <location>
        <begin position="92"/>
        <end position="114"/>
    </location>
</feature>